<evidence type="ECO:0000256" key="1">
    <source>
        <dbReference type="PIRSR" id="PIRSR016487-1"/>
    </source>
</evidence>
<sequence>MGKEVERKFLVKDSSYKNLCSGKLFKQGYLLSNLDKTVRVRLIDNKGFITIKSKISDLARDEFEYEIPFTDAEEILQKICEKPIIEKTRYTYNYKGHTWEIDEFHGENEGLIVAEIELEDENESFEMPEWIGEEVTFDSRYINSYLVKNPYKNWNK</sequence>
<feature type="domain" description="CYTH" evidence="2">
    <location>
        <begin position="2"/>
        <end position="148"/>
    </location>
</feature>
<dbReference type="HOGENOM" id="CLU_109545_1_0_9"/>
<dbReference type="Pfam" id="PF01928">
    <property type="entry name" value="CYTH"/>
    <property type="match status" value="1"/>
</dbReference>
<dbReference type="Gene3D" id="2.40.320.10">
    <property type="entry name" value="Hypothetical Protein Pfu-838710-001"/>
    <property type="match status" value="1"/>
</dbReference>
<organism evidence="3 4">
    <name type="scientific">Acetivibrio clariflavus (strain DSM 19732 / NBRC 101661 / EBR45)</name>
    <name type="common">Clostridium clariflavum</name>
    <dbReference type="NCBI Taxonomy" id="720554"/>
    <lineage>
        <taxon>Bacteria</taxon>
        <taxon>Bacillati</taxon>
        <taxon>Bacillota</taxon>
        <taxon>Clostridia</taxon>
        <taxon>Eubacteriales</taxon>
        <taxon>Oscillospiraceae</taxon>
        <taxon>Acetivibrio</taxon>
    </lineage>
</organism>
<dbReference type="KEGG" id="ccl:Clocl_1050"/>
<feature type="active site" description="Proton acceptor" evidence="1">
    <location>
        <position position="29"/>
    </location>
</feature>
<dbReference type="InterPro" id="IPR012042">
    <property type="entry name" value="NeuTTM/CthTTM-like"/>
</dbReference>
<reference evidence="3 4" key="2">
    <citation type="journal article" date="2012" name="Stand. Genomic Sci.">
        <title>Complete Genome Sequence of Clostridium clariflavum DSM 19732.</title>
        <authorList>
            <person name="Izquierdo J.A."/>
            <person name="Goodwin L."/>
            <person name="Davenport K.W."/>
            <person name="Teshima H."/>
            <person name="Bruce D."/>
            <person name="Detter C."/>
            <person name="Tapia R."/>
            <person name="Han S."/>
            <person name="Land M."/>
            <person name="Hauser L."/>
            <person name="Jeffries C.D."/>
            <person name="Han J."/>
            <person name="Pitluck S."/>
            <person name="Nolan M."/>
            <person name="Chen A."/>
            <person name="Huntemann M."/>
            <person name="Mavromatis K."/>
            <person name="Mikhailova N."/>
            <person name="Liolios K."/>
            <person name="Woyke T."/>
            <person name="Lynd L.R."/>
        </authorList>
    </citation>
    <scope>NUCLEOTIDE SEQUENCE [LARGE SCALE GENOMIC DNA]</scope>
    <source>
        <strain evidence="4">DSM 19732 / NBRC 101661 / EBR45</strain>
    </source>
</reference>
<dbReference type="CDD" id="cd07891">
    <property type="entry name" value="CYTH-like_CthTTM-like_1"/>
    <property type="match status" value="1"/>
</dbReference>
<dbReference type="SUPFAM" id="SSF55154">
    <property type="entry name" value="CYTH-like phosphatases"/>
    <property type="match status" value="1"/>
</dbReference>
<dbReference type="OrthoDB" id="9805588at2"/>
<gene>
    <name evidence="3" type="ordered locus">Clocl_1050</name>
</gene>
<dbReference type="PIRSF" id="PIRSF016487">
    <property type="entry name" value="CYTH_UCP016487"/>
    <property type="match status" value="1"/>
</dbReference>
<dbReference type="PANTHER" id="PTHR40114">
    <property type="entry name" value="SLR0698 PROTEIN"/>
    <property type="match status" value="1"/>
</dbReference>
<dbReference type="EMBL" id="CP003065">
    <property type="protein sequence ID" value="AEV67727.1"/>
    <property type="molecule type" value="Genomic_DNA"/>
</dbReference>
<name>G8LXL6_ACECE</name>
<dbReference type="InterPro" id="IPR023577">
    <property type="entry name" value="CYTH_domain"/>
</dbReference>
<dbReference type="eggNOG" id="COG2954">
    <property type="taxonomic scope" value="Bacteria"/>
</dbReference>
<dbReference type="SMART" id="SM01118">
    <property type="entry name" value="CYTH"/>
    <property type="match status" value="1"/>
</dbReference>
<dbReference type="PROSITE" id="PS51707">
    <property type="entry name" value="CYTH"/>
    <property type="match status" value="1"/>
</dbReference>
<dbReference type="InterPro" id="IPR033469">
    <property type="entry name" value="CYTH-like_dom_sf"/>
</dbReference>
<evidence type="ECO:0000259" key="2">
    <source>
        <dbReference type="PROSITE" id="PS51707"/>
    </source>
</evidence>
<dbReference type="AlphaFoldDB" id="G8LXL6"/>
<evidence type="ECO:0000313" key="3">
    <source>
        <dbReference type="EMBL" id="AEV67727.1"/>
    </source>
</evidence>
<dbReference type="Proteomes" id="UP000005435">
    <property type="component" value="Chromosome"/>
</dbReference>
<protein>
    <recommendedName>
        <fullName evidence="2">CYTH domain-containing protein</fullName>
    </recommendedName>
</protein>
<evidence type="ECO:0000313" key="4">
    <source>
        <dbReference type="Proteomes" id="UP000005435"/>
    </source>
</evidence>
<dbReference type="STRING" id="720554.Clocl_1050"/>
<accession>G8LXL6</accession>
<dbReference type="RefSeq" id="WP_014254345.1">
    <property type="nucleotide sequence ID" value="NC_016627.1"/>
</dbReference>
<reference evidence="4" key="1">
    <citation type="submission" date="2011-12" db="EMBL/GenBank/DDBJ databases">
        <title>Complete sequence of Clostridium clariflavum DSM 19732.</title>
        <authorList>
            <consortium name="US DOE Joint Genome Institute"/>
            <person name="Lucas S."/>
            <person name="Han J."/>
            <person name="Lapidus A."/>
            <person name="Cheng J.-F."/>
            <person name="Goodwin L."/>
            <person name="Pitluck S."/>
            <person name="Peters L."/>
            <person name="Teshima H."/>
            <person name="Detter J.C."/>
            <person name="Han C."/>
            <person name="Tapia R."/>
            <person name="Land M."/>
            <person name="Hauser L."/>
            <person name="Kyrpides N."/>
            <person name="Ivanova N."/>
            <person name="Pagani I."/>
            <person name="Kitzmiller T."/>
            <person name="Lynd L."/>
            <person name="Izquierdo J."/>
            <person name="Woyke T."/>
        </authorList>
    </citation>
    <scope>NUCLEOTIDE SEQUENCE [LARGE SCALE GENOMIC DNA]</scope>
    <source>
        <strain evidence="4">DSM 19732 / NBRC 101661 / EBR45</strain>
    </source>
</reference>
<proteinExistence type="predicted"/>
<keyword evidence="4" id="KW-1185">Reference proteome</keyword>
<dbReference type="PANTHER" id="PTHR40114:SF1">
    <property type="entry name" value="SLR0698 PROTEIN"/>
    <property type="match status" value="1"/>
</dbReference>